<protein>
    <submittedName>
        <fullName evidence="1">Uncharacterized protein</fullName>
    </submittedName>
</protein>
<dbReference type="RefSeq" id="WP_020964096.1">
    <property type="nucleotide sequence ID" value="NZ_CP061839.1"/>
</dbReference>
<organism evidence="1 2">
    <name type="scientific">Treponema pedis</name>
    <dbReference type="NCBI Taxonomy" id="409322"/>
    <lineage>
        <taxon>Bacteria</taxon>
        <taxon>Pseudomonadati</taxon>
        <taxon>Spirochaetota</taxon>
        <taxon>Spirochaetia</taxon>
        <taxon>Spirochaetales</taxon>
        <taxon>Treponemataceae</taxon>
        <taxon>Treponema</taxon>
    </lineage>
</organism>
<sequence>MTNRHTVGKGSQTGGVVTTRQWYALWGLVRLGDKDTKHIAGESTDYNIETYYGVVDWLINFFLGWLSIGSRTVKVIK</sequence>
<reference evidence="1 2" key="1">
    <citation type="submission" date="2020-09" db="EMBL/GenBank/DDBJ databases">
        <title>Characterization of Treponema spp. from bovine digital dermatitis in Korea.</title>
        <authorList>
            <person name="Espiritu H.M."/>
            <person name="Cho Y.I."/>
            <person name="Mamuad L."/>
        </authorList>
    </citation>
    <scope>NUCLEOTIDE SEQUENCE [LARGE SCALE GENOMIC DNA]</scope>
    <source>
        <strain evidence="1 2">KS1</strain>
    </source>
</reference>
<gene>
    <name evidence="1" type="ORF">IFE08_03255</name>
</gene>
<dbReference type="EMBL" id="CP061839">
    <property type="protein sequence ID" value="QOW61419.1"/>
    <property type="molecule type" value="Genomic_DNA"/>
</dbReference>
<dbReference type="Pfam" id="PF06291">
    <property type="entry name" value="Lambda_Bor"/>
    <property type="match status" value="1"/>
</dbReference>
<evidence type="ECO:0000313" key="2">
    <source>
        <dbReference type="Proteomes" id="UP000593915"/>
    </source>
</evidence>
<dbReference type="InterPro" id="IPR010438">
    <property type="entry name" value="Lambda_Bor"/>
</dbReference>
<name>A0A7S6WR03_9SPIR</name>
<dbReference type="Proteomes" id="UP000593915">
    <property type="component" value="Chromosome"/>
</dbReference>
<accession>A0A7S6WR03</accession>
<dbReference type="AlphaFoldDB" id="A0A7S6WR03"/>
<evidence type="ECO:0000313" key="1">
    <source>
        <dbReference type="EMBL" id="QOW61419.1"/>
    </source>
</evidence>
<proteinExistence type="predicted"/>